<accession>A0A2P2E0X8</accession>
<evidence type="ECO:0000256" key="1">
    <source>
        <dbReference type="SAM" id="Phobius"/>
    </source>
</evidence>
<dbReference type="EMBL" id="BFBB01000005">
    <property type="protein sequence ID" value="GBF50456.1"/>
    <property type="molecule type" value="Genomic_DNA"/>
</dbReference>
<protein>
    <recommendedName>
        <fullName evidence="2">DUF418 domain-containing protein</fullName>
    </recommendedName>
</protein>
<keyword evidence="4" id="KW-1185">Reference proteome</keyword>
<dbReference type="AlphaFoldDB" id="A0A2P2E0X8"/>
<keyword evidence="1" id="KW-0812">Transmembrane</keyword>
<feature type="transmembrane region" description="Helical" evidence="1">
    <location>
        <begin position="295"/>
        <end position="317"/>
    </location>
</feature>
<feature type="transmembrane region" description="Helical" evidence="1">
    <location>
        <begin position="76"/>
        <end position="109"/>
    </location>
</feature>
<dbReference type="InterPro" id="IPR052529">
    <property type="entry name" value="Bact_Transport_Assoc"/>
</dbReference>
<keyword evidence="1" id="KW-1133">Transmembrane helix</keyword>
<evidence type="ECO:0000259" key="2">
    <source>
        <dbReference type="Pfam" id="PF04235"/>
    </source>
</evidence>
<feature type="transmembrane region" description="Helical" evidence="1">
    <location>
        <begin position="323"/>
        <end position="343"/>
    </location>
</feature>
<feature type="transmembrane region" description="Helical" evidence="1">
    <location>
        <begin position="177"/>
        <end position="201"/>
    </location>
</feature>
<feature type="transmembrane region" description="Helical" evidence="1">
    <location>
        <begin position="121"/>
        <end position="142"/>
    </location>
</feature>
<dbReference type="InterPro" id="IPR007349">
    <property type="entry name" value="DUF418"/>
</dbReference>
<feature type="transmembrane region" description="Helical" evidence="1">
    <location>
        <begin position="222"/>
        <end position="241"/>
    </location>
</feature>
<dbReference type="PANTHER" id="PTHR30590">
    <property type="entry name" value="INNER MEMBRANE PROTEIN"/>
    <property type="match status" value="1"/>
</dbReference>
<dbReference type="Pfam" id="PF04235">
    <property type="entry name" value="DUF418"/>
    <property type="match status" value="1"/>
</dbReference>
<dbReference type="PANTHER" id="PTHR30590:SF2">
    <property type="entry name" value="INNER MEMBRANE PROTEIN"/>
    <property type="match status" value="1"/>
</dbReference>
<sequence length="362" mass="41602">MFGILVSNIPILSAPIYIDSTFQDLAAKCVKALYMFFVTGKFFVLFSFVFGYGFAILLQSIEAKGKDPKRIYLRRLFGLFILGLLHAFFLFEGDILVSYSLLGLMLYYLKDKDHVWKRYILCFWILSFIAYFALGLVSYYGFSDGKELANKLTQDSIVNHLGSLKQNFEQQIIDYGIAFPFILLFNVPTAAMMFLIGLWAGKLQIFADPQKIWEYGKGKKRYLFLVGTITNFGYTLSQFYPDHFFLGVLPSSLLAFGGISYALLYVYGIIYFLFIKKWESSALVRYVSQAGSMSLTNYLSQSLICTFIFDGWGLGYFSYLHPGIVLLLTVPIYGLNLVFSAFWKSRFELGPMEWLLRKWTYA</sequence>
<keyword evidence="1" id="KW-0472">Membrane</keyword>
<feature type="transmembrane region" description="Helical" evidence="1">
    <location>
        <begin position="253"/>
        <end position="274"/>
    </location>
</feature>
<organism evidence="3 4">
    <name type="scientific">Leptospira ryugenii</name>
    <dbReference type="NCBI Taxonomy" id="1917863"/>
    <lineage>
        <taxon>Bacteria</taxon>
        <taxon>Pseudomonadati</taxon>
        <taxon>Spirochaetota</taxon>
        <taxon>Spirochaetia</taxon>
        <taxon>Leptospirales</taxon>
        <taxon>Leptospiraceae</taxon>
        <taxon>Leptospira</taxon>
    </lineage>
</organism>
<evidence type="ECO:0000313" key="3">
    <source>
        <dbReference type="EMBL" id="GBF50456.1"/>
    </source>
</evidence>
<dbReference type="Proteomes" id="UP000245133">
    <property type="component" value="Unassembled WGS sequence"/>
</dbReference>
<reference evidence="3 4" key="1">
    <citation type="submission" date="2018-02" db="EMBL/GenBank/DDBJ databases">
        <title>Novel Leptospira species isolated from soil and water in Japan.</title>
        <authorList>
            <person name="Nakao R."/>
            <person name="Masuzawa T."/>
        </authorList>
    </citation>
    <scope>NUCLEOTIDE SEQUENCE [LARGE SCALE GENOMIC DNA]</scope>
    <source>
        <strain evidence="3 4">YH101</strain>
    </source>
</reference>
<proteinExistence type="predicted"/>
<comment type="caution">
    <text evidence="3">The sequence shown here is derived from an EMBL/GenBank/DDBJ whole genome shotgun (WGS) entry which is preliminary data.</text>
</comment>
<evidence type="ECO:0000313" key="4">
    <source>
        <dbReference type="Proteomes" id="UP000245133"/>
    </source>
</evidence>
<feature type="domain" description="DUF418" evidence="2">
    <location>
        <begin position="222"/>
        <end position="361"/>
    </location>
</feature>
<feature type="transmembrane region" description="Helical" evidence="1">
    <location>
        <begin position="32"/>
        <end position="56"/>
    </location>
</feature>
<gene>
    <name evidence="3" type="ORF">LPTSP4_19810</name>
</gene>
<name>A0A2P2E0X8_9LEPT</name>